<comment type="caution">
    <text evidence="1">The sequence shown here is derived from an EMBL/GenBank/DDBJ whole genome shotgun (WGS) entry which is preliminary data.</text>
</comment>
<dbReference type="EMBL" id="CM056744">
    <property type="protein sequence ID" value="KAJ8664949.1"/>
    <property type="molecule type" value="Genomic_DNA"/>
</dbReference>
<sequence length="218" mass="25755">MRRLKWIVVNILFLKVFAAFDQDFVCDYFAHKNVSRLTVFTCNNIQENIIFTRKFHGQSVIIELRELSEGFKLNRIITSEHQKMGILLDLRCYRNTSSSPILSQITSREFYRQLHYWLVTSNDLESVLDMVDDNRFSMTTDFVIAIPIKFYIGFDLYDIYNPSKERGGKLNVTFFGSWDPKHGLNLELSEDKYSQRSNLHGMMWKVSFFGVRITLQFL</sequence>
<accession>A0ACC2N1N0</accession>
<keyword evidence="2" id="KW-1185">Reference proteome</keyword>
<gene>
    <name evidence="1" type="ORF">QAD02_006611</name>
</gene>
<evidence type="ECO:0000313" key="2">
    <source>
        <dbReference type="Proteomes" id="UP001239111"/>
    </source>
</evidence>
<organism evidence="1 2">
    <name type="scientific">Eretmocerus hayati</name>
    <dbReference type="NCBI Taxonomy" id="131215"/>
    <lineage>
        <taxon>Eukaryota</taxon>
        <taxon>Metazoa</taxon>
        <taxon>Ecdysozoa</taxon>
        <taxon>Arthropoda</taxon>
        <taxon>Hexapoda</taxon>
        <taxon>Insecta</taxon>
        <taxon>Pterygota</taxon>
        <taxon>Neoptera</taxon>
        <taxon>Endopterygota</taxon>
        <taxon>Hymenoptera</taxon>
        <taxon>Apocrita</taxon>
        <taxon>Proctotrupomorpha</taxon>
        <taxon>Chalcidoidea</taxon>
        <taxon>Aphelinidae</taxon>
        <taxon>Aphelininae</taxon>
        <taxon>Eretmocerus</taxon>
    </lineage>
</organism>
<reference evidence="1" key="1">
    <citation type="submission" date="2023-04" db="EMBL/GenBank/DDBJ databases">
        <title>A chromosome-level genome assembly of the parasitoid wasp Eretmocerus hayati.</title>
        <authorList>
            <person name="Zhong Y."/>
            <person name="Liu S."/>
            <person name="Liu Y."/>
        </authorList>
    </citation>
    <scope>NUCLEOTIDE SEQUENCE</scope>
    <source>
        <strain evidence="1">ZJU_SS_LIU_2023</strain>
    </source>
</reference>
<evidence type="ECO:0000313" key="1">
    <source>
        <dbReference type="EMBL" id="KAJ8664949.1"/>
    </source>
</evidence>
<dbReference type="Proteomes" id="UP001239111">
    <property type="component" value="Chromosome 4"/>
</dbReference>
<name>A0ACC2N1N0_9HYME</name>
<proteinExistence type="predicted"/>
<protein>
    <submittedName>
        <fullName evidence="1">Uncharacterized protein</fullName>
    </submittedName>
</protein>